<reference evidence="1 2" key="1">
    <citation type="submission" date="2020-08" db="EMBL/GenBank/DDBJ databases">
        <title>Bridging the membrane lipid divide: bacteria of the FCB group superphylum have the potential to synthesize archaeal ether lipids.</title>
        <authorList>
            <person name="Villanueva L."/>
            <person name="Von Meijenfeldt F.A.B."/>
            <person name="Westbye A.B."/>
            <person name="Yadav S."/>
            <person name="Hopmans E.C."/>
            <person name="Dutilh B.E."/>
            <person name="Sinninghe Damste J.S."/>
        </authorList>
    </citation>
    <scope>NUCLEOTIDE SEQUENCE [LARGE SCALE GENOMIC DNA]</scope>
    <source>
        <strain evidence="1">NIOZ-UU17</strain>
    </source>
</reference>
<dbReference type="EMBL" id="JACNIG010000247">
    <property type="protein sequence ID" value="MBC8432829.1"/>
    <property type="molecule type" value="Genomic_DNA"/>
</dbReference>
<gene>
    <name evidence="1" type="ORF">H8D96_13035</name>
</gene>
<proteinExistence type="predicted"/>
<evidence type="ECO:0000313" key="1">
    <source>
        <dbReference type="EMBL" id="MBC8432829.1"/>
    </source>
</evidence>
<name>A0A8J6TL43_9BACT</name>
<organism evidence="1 2">
    <name type="scientific">Candidatus Desulfatibia vada</name>
    <dbReference type="NCBI Taxonomy" id="2841696"/>
    <lineage>
        <taxon>Bacteria</taxon>
        <taxon>Pseudomonadati</taxon>
        <taxon>Thermodesulfobacteriota</taxon>
        <taxon>Desulfobacteria</taxon>
        <taxon>Desulfobacterales</taxon>
        <taxon>Desulfobacterales incertae sedis</taxon>
        <taxon>Candidatus Desulfatibia</taxon>
    </lineage>
</organism>
<sequence length="115" mass="13074">MHKSLRRYGFRLIALGASIILFLLISVPDTVCAENVPAPPDMIISSTVKILEKGDDAIFVVERRFVVTDQTVIWDLDGKAIDLFELFIPCEAEIKFKLRSYQDPLCLEIKVKSLY</sequence>
<protein>
    <submittedName>
        <fullName evidence="1">Uncharacterized protein</fullName>
    </submittedName>
</protein>
<accession>A0A8J6TL43</accession>
<dbReference type="Proteomes" id="UP000605201">
    <property type="component" value="Unassembled WGS sequence"/>
</dbReference>
<evidence type="ECO:0000313" key="2">
    <source>
        <dbReference type="Proteomes" id="UP000605201"/>
    </source>
</evidence>
<dbReference type="AlphaFoldDB" id="A0A8J6TL43"/>
<comment type="caution">
    <text evidence="1">The sequence shown here is derived from an EMBL/GenBank/DDBJ whole genome shotgun (WGS) entry which is preliminary data.</text>
</comment>